<sequence length="91" mass="10330">MTCIWEALHFPIKAGRRAQLFMTGEDTTFCGIEFRGYESPASVSRCDLSGQSTLQGKFYRAEFCKECNIAAAGRHSLFDIFELMRKVKIPI</sequence>
<organism evidence="1 2">
    <name type="scientific">Liparis tanakae</name>
    <name type="common">Tanaka's snailfish</name>
    <dbReference type="NCBI Taxonomy" id="230148"/>
    <lineage>
        <taxon>Eukaryota</taxon>
        <taxon>Metazoa</taxon>
        <taxon>Chordata</taxon>
        <taxon>Craniata</taxon>
        <taxon>Vertebrata</taxon>
        <taxon>Euteleostomi</taxon>
        <taxon>Actinopterygii</taxon>
        <taxon>Neopterygii</taxon>
        <taxon>Teleostei</taxon>
        <taxon>Neoteleostei</taxon>
        <taxon>Acanthomorphata</taxon>
        <taxon>Eupercaria</taxon>
        <taxon>Perciformes</taxon>
        <taxon>Cottioidei</taxon>
        <taxon>Cottales</taxon>
        <taxon>Liparidae</taxon>
        <taxon>Liparis</taxon>
    </lineage>
</organism>
<reference evidence="1 2" key="1">
    <citation type="submission" date="2019-03" db="EMBL/GenBank/DDBJ databases">
        <title>First draft genome of Liparis tanakae, snailfish: a comprehensive survey of snailfish specific genes.</title>
        <authorList>
            <person name="Kim W."/>
            <person name="Song I."/>
            <person name="Jeong J.-H."/>
            <person name="Kim D."/>
            <person name="Kim S."/>
            <person name="Ryu S."/>
            <person name="Song J.Y."/>
            <person name="Lee S.K."/>
        </authorList>
    </citation>
    <scope>NUCLEOTIDE SEQUENCE [LARGE SCALE GENOMIC DNA]</scope>
    <source>
        <tissue evidence="1">Muscle</tissue>
    </source>
</reference>
<evidence type="ECO:0000313" key="2">
    <source>
        <dbReference type="Proteomes" id="UP000314294"/>
    </source>
</evidence>
<evidence type="ECO:0000313" key="1">
    <source>
        <dbReference type="EMBL" id="TNN45726.1"/>
    </source>
</evidence>
<gene>
    <name evidence="1" type="ORF">EYF80_044077</name>
</gene>
<protein>
    <submittedName>
        <fullName evidence="1">Uncharacterized protein</fullName>
    </submittedName>
</protein>
<keyword evidence="2" id="KW-1185">Reference proteome</keyword>
<dbReference type="EMBL" id="SRLO01000828">
    <property type="protein sequence ID" value="TNN45726.1"/>
    <property type="molecule type" value="Genomic_DNA"/>
</dbReference>
<dbReference type="AlphaFoldDB" id="A0A4Z2FWS9"/>
<proteinExistence type="predicted"/>
<name>A0A4Z2FWS9_9TELE</name>
<dbReference type="Proteomes" id="UP000314294">
    <property type="component" value="Unassembled WGS sequence"/>
</dbReference>
<comment type="caution">
    <text evidence="1">The sequence shown here is derived from an EMBL/GenBank/DDBJ whole genome shotgun (WGS) entry which is preliminary data.</text>
</comment>
<accession>A0A4Z2FWS9</accession>